<evidence type="ECO:0000256" key="1">
    <source>
        <dbReference type="SAM" id="MobiDB-lite"/>
    </source>
</evidence>
<evidence type="ECO:0000313" key="3">
    <source>
        <dbReference type="Proteomes" id="UP000546126"/>
    </source>
</evidence>
<organism evidence="2 3">
    <name type="scientific">Nonomuraea rhodomycinica</name>
    <dbReference type="NCBI Taxonomy" id="1712872"/>
    <lineage>
        <taxon>Bacteria</taxon>
        <taxon>Bacillati</taxon>
        <taxon>Actinomycetota</taxon>
        <taxon>Actinomycetes</taxon>
        <taxon>Streptosporangiales</taxon>
        <taxon>Streptosporangiaceae</taxon>
        <taxon>Nonomuraea</taxon>
    </lineage>
</organism>
<dbReference type="PANTHER" id="PTHR18895:SF74">
    <property type="entry name" value="MTRF1L RELEASE FACTOR GLUTAMINE METHYLTRANSFERASE"/>
    <property type="match status" value="1"/>
</dbReference>
<feature type="region of interest" description="Disordered" evidence="1">
    <location>
        <begin position="163"/>
        <end position="243"/>
    </location>
</feature>
<gene>
    <name evidence="2" type="ORF">HT134_00605</name>
</gene>
<evidence type="ECO:0008006" key="4">
    <source>
        <dbReference type="Google" id="ProtNLM"/>
    </source>
</evidence>
<sequence length="387" mass="39601">MSVSPLSLTPSAITAQLRAAGCVFAEDEAELLTSTARTPADLAAMVDRRVAGLPLEQVLGWAEFYGLRVTLDPGVFVPRRRSELLAAQAIDLARRTLATATGSPAAGAGAPARGGGRPAAASGGPAAGLRVVVVDLCCGSGALGAAVATALSTPATEERAAIAGPAEVHTDGRRPAEAQVGDPYLAGTPATDAHLTETQANEPHPAETPVNDPCRVGTHSDNAHPARTRTGDPRPVESRIGDGSPVELHAVDLDPVAVRCARGNLAPVGGRVHQGDLYEPLPERLRGRVGVLLASPPYVPTGAIGLLPAEAREHEPLLALDGGADGLDIVRRVIAGAPLWLAPGGHLLVETSERQAADTAEAMARAGLTPRVTTSDELYATVVTGTR</sequence>
<accession>A0A7Y6II17</accession>
<evidence type="ECO:0000313" key="2">
    <source>
        <dbReference type="EMBL" id="NUW38632.1"/>
    </source>
</evidence>
<proteinExistence type="predicted"/>
<feature type="region of interest" description="Disordered" evidence="1">
    <location>
        <begin position="101"/>
        <end position="124"/>
    </location>
</feature>
<feature type="compositionally biased region" description="Low complexity" evidence="1">
    <location>
        <begin position="101"/>
        <end position="111"/>
    </location>
</feature>
<dbReference type="PANTHER" id="PTHR18895">
    <property type="entry name" value="HEMK METHYLTRANSFERASE"/>
    <property type="match status" value="1"/>
</dbReference>
<feature type="compositionally biased region" description="Basic and acidic residues" evidence="1">
    <location>
        <begin position="221"/>
        <end position="240"/>
    </location>
</feature>
<name>A0A7Y6II17_9ACTN</name>
<reference evidence="2 3" key="1">
    <citation type="submission" date="2020-06" db="EMBL/GenBank/DDBJ databases">
        <authorList>
            <person name="Chanama M."/>
        </authorList>
    </citation>
    <scope>NUCLEOTIDE SEQUENCE [LARGE SCALE GENOMIC DNA]</scope>
    <source>
        <strain evidence="2 3">TBRC6557</strain>
    </source>
</reference>
<dbReference type="EMBL" id="JABWGO010000001">
    <property type="protein sequence ID" value="NUW38632.1"/>
    <property type="molecule type" value="Genomic_DNA"/>
</dbReference>
<dbReference type="SUPFAM" id="SSF53335">
    <property type="entry name" value="S-adenosyl-L-methionine-dependent methyltransferases"/>
    <property type="match status" value="1"/>
</dbReference>
<keyword evidence="3" id="KW-1185">Reference proteome</keyword>
<dbReference type="InterPro" id="IPR029063">
    <property type="entry name" value="SAM-dependent_MTases_sf"/>
</dbReference>
<dbReference type="Proteomes" id="UP000546126">
    <property type="component" value="Unassembled WGS sequence"/>
</dbReference>
<dbReference type="Gene3D" id="3.40.50.150">
    <property type="entry name" value="Vaccinia Virus protein VP39"/>
    <property type="match status" value="1"/>
</dbReference>
<dbReference type="RefSeq" id="WP_175598280.1">
    <property type="nucleotide sequence ID" value="NZ_JABWGO010000001.1"/>
</dbReference>
<comment type="caution">
    <text evidence="2">The sequence shown here is derived from an EMBL/GenBank/DDBJ whole genome shotgun (WGS) entry which is preliminary data.</text>
</comment>
<dbReference type="AlphaFoldDB" id="A0A7Y6II17"/>
<dbReference type="InterPro" id="IPR050320">
    <property type="entry name" value="N5-glutamine_MTase"/>
</dbReference>
<protein>
    <recommendedName>
        <fullName evidence="4">Release factor glutamine methyltransferase</fullName>
    </recommendedName>
</protein>